<dbReference type="SUPFAM" id="SSF53597">
    <property type="entry name" value="Dihydrofolate reductase-like"/>
    <property type="match status" value="1"/>
</dbReference>
<dbReference type="Pfam" id="PF01872">
    <property type="entry name" value="RibD_C"/>
    <property type="match status" value="1"/>
</dbReference>
<dbReference type="AlphaFoldDB" id="A0A448HHJ3"/>
<dbReference type="PANTHER" id="PTHR38011:SF2">
    <property type="entry name" value="BIFUNCTIONAL DEAMINASE-REDUCTASE DOMAIN PROTEIN"/>
    <property type="match status" value="1"/>
</dbReference>
<dbReference type="RefSeq" id="WP_126382575.1">
    <property type="nucleotide sequence ID" value="NZ_LR134350.1"/>
</dbReference>
<dbReference type="InterPro" id="IPR024072">
    <property type="entry name" value="DHFR-like_dom_sf"/>
</dbReference>
<name>A0A448HHJ3_9ACTO</name>
<dbReference type="GO" id="GO:0008703">
    <property type="term" value="F:5-amino-6-(5-phosphoribosylamino)uracil reductase activity"/>
    <property type="evidence" value="ECO:0007669"/>
    <property type="project" value="InterPro"/>
</dbReference>
<dbReference type="EMBL" id="LR134350">
    <property type="protein sequence ID" value="VEG28380.1"/>
    <property type="molecule type" value="Genomic_DNA"/>
</dbReference>
<dbReference type="KEGG" id="ahw:NCTC11636_01509"/>
<dbReference type="OrthoDB" id="7342392at2"/>
<keyword evidence="3" id="KW-1185">Reference proteome</keyword>
<evidence type="ECO:0000313" key="2">
    <source>
        <dbReference type="EMBL" id="VEG28380.1"/>
    </source>
</evidence>
<gene>
    <name evidence="2" type="primary">yyaP</name>
    <name evidence="2" type="ORF">NCTC11636_01509</name>
</gene>
<evidence type="ECO:0000259" key="1">
    <source>
        <dbReference type="Pfam" id="PF01872"/>
    </source>
</evidence>
<proteinExistence type="predicted"/>
<reference evidence="2 3" key="1">
    <citation type="submission" date="2018-12" db="EMBL/GenBank/DDBJ databases">
        <authorList>
            <consortium name="Pathogen Informatics"/>
        </authorList>
    </citation>
    <scope>NUCLEOTIDE SEQUENCE [LARGE SCALE GENOMIC DNA]</scope>
    <source>
        <strain evidence="2 3">NCTC11636</strain>
    </source>
</reference>
<dbReference type="Gene3D" id="3.40.430.10">
    <property type="entry name" value="Dihydrofolate Reductase, subunit A"/>
    <property type="match status" value="1"/>
</dbReference>
<sequence length="185" mass="20072">MTRRLVATLFYSVDGVASDPYLFQHDSFDDELGQLMTESIAAIDEAVMGRVTYTEWASYWPGHDGPDAGFADFINGLRKHVASRTLTAEEVTWSNASLIEGDLLEHMRSLKETDGGDIAVQGSLSVVRQLVEAGLLDALTLIIHPAVAGTGRRLFEGAPATRLRLIEATTTTKGNLVVTYGPFEG</sequence>
<organism evidence="2 3">
    <name type="scientific">Actinomyces howellii</name>
    <dbReference type="NCBI Taxonomy" id="52771"/>
    <lineage>
        <taxon>Bacteria</taxon>
        <taxon>Bacillati</taxon>
        <taxon>Actinomycetota</taxon>
        <taxon>Actinomycetes</taxon>
        <taxon>Actinomycetales</taxon>
        <taxon>Actinomycetaceae</taxon>
        <taxon>Actinomyces</taxon>
    </lineage>
</organism>
<protein>
    <submittedName>
        <fullName evidence="2">RibD C-terminal domain</fullName>
    </submittedName>
</protein>
<feature type="domain" description="Bacterial bifunctional deaminase-reductase C-terminal" evidence="1">
    <location>
        <begin position="5"/>
        <end position="176"/>
    </location>
</feature>
<dbReference type="GO" id="GO:0009231">
    <property type="term" value="P:riboflavin biosynthetic process"/>
    <property type="evidence" value="ECO:0007669"/>
    <property type="project" value="InterPro"/>
</dbReference>
<dbReference type="InterPro" id="IPR002734">
    <property type="entry name" value="RibDG_C"/>
</dbReference>
<accession>A0A448HHJ3</accession>
<dbReference type="PANTHER" id="PTHR38011">
    <property type="entry name" value="DIHYDROFOLATE REDUCTASE FAMILY PROTEIN (AFU_ORTHOLOGUE AFUA_8G06820)"/>
    <property type="match status" value="1"/>
</dbReference>
<dbReference type="Proteomes" id="UP000266895">
    <property type="component" value="Chromosome"/>
</dbReference>
<evidence type="ECO:0000313" key="3">
    <source>
        <dbReference type="Proteomes" id="UP000266895"/>
    </source>
</evidence>
<dbReference type="InterPro" id="IPR050765">
    <property type="entry name" value="Riboflavin_Biosynth_HTPR"/>
</dbReference>